<evidence type="ECO:0000256" key="6">
    <source>
        <dbReference type="ARBA" id="ARBA00022490"/>
    </source>
</evidence>
<dbReference type="GO" id="GO:0000105">
    <property type="term" value="P:L-histidine biosynthetic process"/>
    <property type="evidence" value="ECO:0007669"/>
    <property type="project" value="UniProtKB-UniPathway"/>
</dbReference>
<dbReference type="InterPro" id="IPR006062">
    <property type="entry name" value="His_biosynth"/>
</dbReference>
<dbReference type="InterPro" id="IPR011060">
    <property type="entry name" value="RibuloseP-bd_barrel"/>
</dbReference>
<comment type="pathway">
    <text evidence="3">Amino-acid biosynthesis; L-histidine biosynthesis; L-histidine from 5-phospho-alpha-D-ribose 1-diphosphate: step 4/9.</text>
</comment>
<sequence length="237" mass="25989">IEIIPAIDIRDGKCVRLYQGDYEQETIFSDDPLEAALQWQSLGAPRLHIVDLDGAVRGEVYHLDIITQIASAVLVPTQLGGGIRQLETVEQMLKVGIERVILGTAAVEDPRLIEQACQKFRESIIVSIDAREGYISTHGWRQETELRAIEFAQSMLKLGVRRFIYTDIDRDGTLTEPNFAAIAELINAIRAPIIAAGGISSLNHLRMLKSLGAEGAIVGKALYTGDINLKQALATIS</sequence>
<proteinExistence type="inferred from homology"/>
<keyword evidence="8" id="KW-0368">Histidine biosynthesis</keyword>
<dbReference type="GO" id="GO:0000162">
    <property type="term" value="P:L-tryptophan biosynthetic process"/>
    <property type="evidence" value="ECO:0007669"/>
    <property type="project" value="TreeGrafter"/>
</dbReference>
<dbReference type="AlphaFoldDB" id="X1DWX6"/>
<dbReference type="InterPro" id="IPR044524">
    <property type="entry name" value="Isoase_HisA-like"/>
</dbReference>
<evidence type="ECO:0000256" key="3">
    <source>
        <dbReference type="ARBA" id="ARBA00005133"/>
    </source>
</evidence>
<dbReference type="HAMAP" id="MF_01014">
    <property type="entry name" value="HisA"/>
    <property type="match status" value="1"/>
</dbReference>
<dbReference type="CDD" id="cd04732">
    <property type="entry name" value="HisA"/>
    <property type="match status" value="1"/>
</dbReference>
<dbReference type="EMBL" id="BARU01002165">
    <property type="protein sequence ID" value="GAH24787.1"/>
    <property type="molecule type" value="Genomic_DNA"/>
</dbReference>
<evidence type="ECO:0000256" key="8">
    <source>
        <dbReference type="ARBA" id="ARBA00023102"/>
    </source>
</evidence>
<accession>X1DWX6</accession>
<keyword evidence="9" id="KW-0413">Isomerase</keyword>
<name>X1DWX6_9ZZZZ</name>
<dbReference type="GO" id="GO:0003949">
    <property type="term" value="F:1-(5-phosphoribosyl)-5-[(5-phosphoribosylamino)methylideneamino]imidazole-4-carboxamide isomerase activity"/>
    <property type="evidence" value="ECO:0007669"/>
    <property type="project" value="UniProtKB-EC"/>
</dbReference>
<protein>
    <recommendedName>
        <fullName evidence="5">1-(5-phosphoribosyl)-5-[(5-phosphoribosylamino)methylideneamino]imidazole-4-carboxamideisomerase</fullName>
        <ecNumber evidence="5">5.3.1.16</ecNumber>
    </recommendedName>
</protein>
<organism evidence="10">
    <name type="scientific">marine sediment metagenome</name>
    <dbReference type="NCBI Taxonomy" id="412755"/>
    <lineage>
        <taxon>unclassified sequences</taxon>
        <taxon>metagenomes</taxon>
        <taxon>ecological metagenomes</taxon>
    </lineage>
</organism>
<dbReference type="NCBIfam" id="NF010112">
    <property type="entry name" value="PRK13585.1"/>
    <property type="match status" value="1"/>
</dbReference>
<dbReference type="PANTHER" id="PTHR43090:SF2">
    <property type="entry name" value="1-(5-PHOSPHORIBOSYL)-5-[(5-PHOSPHORIBOSYLAMINO)METHYLIDENEAMINO] IMIDAZOLE-4-CARBOXAMIDE ISOMERASE"/>
    <property type="match status" value="1"/>
</dbReference>
<dbReference type="Pfam" id="PF00977">
    <property type="entry name" value="His_biosynth"/>
    <property type="match status" value="1"/>
</dbReference>
<comment type="subcellular location">
    <subcellularLocation>
        <location evidence="2">Cytoplasm</location>
    </subcellularLocation>
</comment>
<dbReference type="InterPro" id="IPR023016">
    <property type="entry name" value="HisA/PriA"/>
</dbReference>
<dbReference type="InterPro" id="IPR013785">
    <property type="entry name" value="Aldolase_TIM"/>
</dbReference>
<dbReference type="NCBIfam" id="TIGR00007">
    <property type="entry name" value="1-(5-phosphoribosyl)-5-[(5-phosphoribosylamino)methylideneamino]imidazole-4-carboxamide isomerase"/>
    <property type="match status" value="1"/>
</dbReference>
<evidence type="ECO:0000313" key="10">
    <source>
        <dbReference type="EMBL" id="GAH24787.1"/>
    </source>
</evidence>
<dbReference type="InterPro" id="IPR006063">
    <property type="entry name" value="HisA_bact_arch"/>
</dbReference>
<dbReference type="EC" id="5.3.1.16" evidence="5"/>
<comment type="catalytic activity">
    <reaction evidence="1">
        <text>1-(5-phospho-beta-D-ribosyl)-5-[(5-phospho-beta-D-ribosylamino)methylideneamino]imidazole-4-carboxamide = 5-[(5-phospho-1-deoxy-D-ribulos-1-ylimino)methylamino]-1-(5-phospho-beta-D-ribosyl)imidazole-4-carboxamide</text>
        <dbReference type="Rhea" id="RHEA:15469"/>
        <dbReference type="ChEBI" id="CHEBI:58435"/>
        <dbReference type="ChEBI" id="CHEBI:58525"/>
        <dbReference type="EC" id="5.3.1.16"/>
    </reaction>
</comment>
<feature type="non-terminal residue" evidence="10">
    <location>
        <position position="1"/>
    </location>
</feature>
<dbReference type="GO" id="GO:0005737">
    <property type="term" value="C:cytoplasm"/>
    <property type="evidence" value="ECO:0007669"/>
    <property type="project" value="UniProtKB-SubCell"/>
</dbReference>
<dbReference type="FunFam" id="3.20.20.70:FF:000009">
    <property type="entry name" value="1-(5-phosphoribosyl)-5-[(5-phosphoribosylamino)methylideneamino] imidazole-4-carboxamide isomerase"/>
    <property type="match status" value="1"/>
</dbReference>
<evidence type="ECO:0000256" key="7">
    <source>
        <dbReference type="ARBA" id="ARBA00022605"/>
    </source>
</evidence>
<reference evidence="10" key="1">
    <citation type="journal article" date="2014" name="Front. Microbiol.">
        <title>High frequency of phylogenetically diverse reductive dehalogenase-homologous genes in deep subseafloor sedimentary metagenomes.</title>
        <authorList>
            <person name="Kawai M."/>
            <person name="Futagami T."/>
            <person name="Toyoda A."/>
            <person name="Takaki Y."/>
            <person name="Nishi S."/>
            <person name="Hori S."/>
            <person name="Arai W."/>
            <person name="Tsubouchi T."/>
            <person name="Morono Y."/>
            <person name="Uchiyama I."/>
            <person name="Ito T."/>
            <person name="Fujiyama A."/>
            <person name="Inagaki F."/>
            <person name="Takami H."/>
        </authorList>
    </citation>
    <scope>NUCLEOTIDE SEQUENCE</scope>
    <source>
        <strain evidence="10">Expedition CK06-06</strain>
    </source>
</reference>
<keyword evidence="6" id="KW-0963">Cytoplasm</keyword>
<dbReference type="SUPFAM" id="SSF51366">
    <property type="entry name" value="Ribulose-phoshate binding barrel"/>
    <property type="match status" value="1"/>
</dbReference>
<dbReference type="Gene3D" id="3.20.20.70">
    <property type="entry name" value="Aldolase class I"/>
    <property type="match status" value="1"/>
</dbReference>
<gene>
    <name evidence="10" type="ORF">S03H2_05237</name>
</gene>
<evidence type="ECO:0000256" key="2">
    <source>
        <dbReference type="ARBA" id="ARBA00004496"/>
    </source>
</evidence>
<dbReference type="UniPathway" id="UPA00031">
    <property type="reaction ID" value="UER00009"/>
</dbReference>
<evidence type="ECO:0000256" key="1">
    <source>
        <dbReference type="ARBA" id="ARBA00000901"/>
    </source>
</evidence>
<evidence type="ECO:0000256" key="9">
    <source>
        <dbReference type="ARBA" id="ARBA00023235"/>
    </source>
</evidence>
<evidence type="ECO:0000256" key="5">
    <source>
        <dbReference type="ARBA" id="ARBA00012550"/>
    </source>
</evidence>
<evidence type="ECO:0000256" key="4">
    <source>
        <dbReference type="ARBA" id="ARBA00009667"/>
    </source>
</evidence>
<dbReference type="PANTHER" id="PTHR43090">
    <property type="entry name" value="1-(5-PHOSPHORIBOSYL)-5-[(5-PHOSPHORIBOSYLAMINO)METHYLIDENEAMINO] IMIDAZOLE-4-CARBOXAMIDE ISOMERASE"/>
    <property type="match status" value="1"/>
</dbReference>
<comment type="caution">
    <text evidence="10">The sequence shown here is derived from an EMBL/GenBank/DDBJ whole genome shotgun (WGS) entry which is preliminary data.</text>
</comment>
<keyword evidence="7" id="KW-0028">Amino-acid biosynthesis</keyword>
<comment type="similarity">
    <text evidence="4">Belongs to the HisA/HisF family.</text>
</comment>